<dbReference type="AlphaFoldDB" id="A0A250K0I0"/>
<dbReference type="Pfam" id="PF02678">
    <property type="entry name" value="Pirin"/>
    <property type="match status" value="1"/>
</dbReference>
<dbReference type="RefSeq" id="WP_095959761.1">
    <property type="nucleotide sequence ID" value="NZ_CP022203.1"/>
</dbReference>
<gene>
    <name evidence="6" type="ORF">MYMAC_004739</name>
</gene>
<dbReference type="InterPro" id="IPR014710">
    <property type="entry name" value="RmlC-like_jellyroll"/>
</dbReference>
<feature type="domain" description="Pirin C-terminal" evidence="5">
    <location>
        <begin position="212"/>
        <end position="314"/>
    </location>
</feature>
<dbReference type="InterPro" id="IPR011051">
    <property type="entry name" value="RmlC_Cupin_sf"/>
</dbReference>
<evidence type="ECO:0000313" key="6">
    <source>
        <dbReference type="EMBL" id="ATB49101.1"/>
    </source>
</evidence>
<feature type="binding site" evidence="2">
    <location>
        <position position="137"/>
    </location>
    <ligand>
        <name>Fe cation</name>
        <dbReference type="ChEBI" id="CHEBI:24875"/>
    </ligand>
</feature>
<dbReference type="KEGG" id="mmas:MYMAC_004739"/>
<evidence type="ECO:0008006" key="8">
    <source>
        <dbReference type="Google" id="ProtNLM"/>
    </source>
</evidence>
<feature type="domain" description="Pirin N-terminal" evidence="4">
    <location>
        <begin position="55"/>
        <end position="155"/>
    </location>
</feature>
<feature type="binding site" evidence="2">
    <location>
        <position position="95"/>
    </location>
    <ligand>
        <name>Fe cation</name>
        <dbReference type="ChEBI" id="CHEBI:24875"/>
    </ligand>
</feature>
<dbReference type="Pfam" id="PF05726">
    <property type="entry name" value="Pirin_C"/>
    <property type="match status" value="1"/>
</dbReference>
<evidence type="ECO:0000256" key="3">
    <source>
        <dbReference type="RuleBase" id="RU003457"/>
    </source>
</evidence>
<keyword evidence="2" id="KW-0408">Iron</keyword>
<accession>A0A250K0I0</accession>
<dbReference type="PROSITE" id="PS51318">
    <property type="entry name" value="TAT"/>
    <property type="match status" value="1"/>
</dbReference>
<feature type="binding site" evidence="2">
    <location>
        <position position="139"/>
    </location>
    <ligand>
        <name>Fe cation</name>
        <dbReference type="ChEBI" id="CHEBI:24875"/>
    </ligand>
</feature>
<evidence type="ECO:0000313" key="7">
    <source>
        <dbReference type="Proteomes" id="UP000217343"/>
    </source>
</evidence>
<proteinExistence type="inferred from homology"/>
<dbReference type="PROSITE" id="PS51257">
    <property type="entry name" value="PROKAR_LIPOPROTEIN"/>
    <property type="match status" value="1"/>
</dbReference>
<sequence>MNATSRRRFLLQSGLLVAATAVGCRRSESPAVLLTSHRNVVQTLEGIPATDGAGVRLTRVIGQPALRNLDPFLMLDRFHSDDPGAYIRGFPSHPHRGFETVTVMLDGRMRHRDSRGNSGLIAGGGSQWMTAGRGIIHSEMPEQVQGLMSGFQLWLNLPAKEKLCPPAYQDHTPAQLAEERLSPAGSRARVIAGHMNGLQGPVRERPTQPLLLTLSLEDDRPFELDTPSDHTAFAFVSSGEVDLGPEDASKPVREGSLALLGPGSRLRVRARNRRSELLIAAARPLREPIVQYGPFVMNTRAEIQQAFEDYRAGVLDKG</sequence>
<dbReference type="Proteomes" id="UP000217343">
    <property type="component" value="Chromosome"/>
</dbReference>
<dbReference type="GO" id="GO:0046872">
    <property type="term" value="F:metal ion binding"/>
    <property type="evidence" value="ECO:0007669"/>
    <property type="project" value="UniProtKB-KW"/>
</dbReference>
<feature type="binding site" evidence="2">
    <location>
        <position position="93"/>
    </location>
    <ligand>
        <name>Fe cation</name>
        <dbReference type="ChEBI" id="CHEBI:24875"/>
    </ligand>
</feature>
<organism evidence="6 7">
    <name type="scientific">Corallococcus macrosporus DSM 14697</name>
    <dbReference type="NCBI Taxonomy" id="1189310"/>
    <lineage>
        <taxon>Bacteria</taxon>
        <taxon>Pseudomonadati</taxon>
        <taxon>Myxococcota</taxon>
        <taxon>Myxococcia</taxon>
        <taxon>Myxococcales</taxon>
        <taxon>Cystobacterineae</taxon>
        <taxon>Myxococcaceae</taxon>
        <taxon>Corallococcus</taxon>
    </lineage>
</organism>
<evidence type="ECO:0000259" key="4">
    <source>
        <dbReference type="Pfam" id="PF02678"/>
    </source>
</evidence>
<keyword evidence="7" id="KW-1185">Reference proteome</keyword>
<dbReference type="Gene3D" id="2.60.120.10">
    <property type="entry name" value="Jelly Rolls"/>
    <property type="match status" value="2"/>
</dbReference>
<evidence type="ECO:0000256" key="2">
    <source>
        <dbReference type="PIRSR" id="PIRSR006232-1"/>
    </source>
</evidence>
<reference evidence="6 7" key="1">
    <citation type="submission" date="2017-06" db="EMBL/GenBank/DDBJ databases">
        <title>Sequencing and comparative analysis of myxobacterial genomes.</title>
        <authorList>
            <person name="Rupp O."/>
            <person name="Goesmann A."/>
            <person name="Sogaard-Andersen L."/>
        </authorList>
    </citation>
    <scope>NUCLEOTIDE SEQUENCE [LARGE SCALE GENOMIC DNA]</scope>
    <source>
        <strain evidence="6 7">DSM 14697</strain>
    </source>
</reference>
<dbReference type="OrthoDB" id="9780903at2"/>
<dbReference type="InterPro" id="IPR006311">
    <property type="entry name" value="TAT_signal"/>
</dbReference>
<dbReference type="InterPro" id="IPR008778">
    <property type="entry name" value="Pirin_C_dom"/>
</dbReference>
<dbReference type="CDD" id="cd02909">
    <property type="entry name" value="cupin_pirin_N"/>
    <property type="match status" value="1"/>
</dbReference>
<dbReference type="InterPro" id="IPR003829">
    <property type="entry name" value="Pirin_N_dom"/>
</dbReference>
<evidence type="ECO:0000256" key="1">
    <source>
        <dbReference type="ARBA" id="ARBA00008416"/>
    </source>
</evidence>
<dbReference type="PANTHER" id="PTHR13903">
    <property type="entry name" value="PIRIN-RELATED"/>
    <property type="match status" value="1"/>
</dbReference>
<dbReference type="CDD" id="cd02247">
    <property type="entry name" value="cupin_pirin_C"/>
    <property type="match status" value="1"/>
</dbReference>
<keyword evidence="2" id="KW-0479">Metal-binding</keyword>
<protein>
    <recommendedName>
        <fullName evidence="8">Pirin</fullName>
    </recommendedName>
</protein>
<dbReference type="InterPro" id="IPR012093">
    <property type="entry name" value="Pirin"/>
</dbReference>
<comment type="cofactor">
    <cofactor evidence="2">
        <name>Fe cation</name>
        <dbReference type="ChEBI" id="CHEBI:24875"/>
    </cofactor>
    <text evidence="2">Binds 1 Fe cation per subunit.</text>
</comment>
<dbReference type="PIRSF" id="PIRSF006232">
    <property type="entry name" value="Pirin"/>
    <property type="match status" value="1"/>
</dbReference>
<evidence type="ECO:0000259" key="5">
    <source>
        <dbReference type="Pfam" id="PF05726"/>
    </source>
</evidence>
<name>A0A250K0I0_9BACT</name>
<dbReference type="EMBL" id="CP022203">
    <property type="protein sequence ID" value="ATB49101.1"/>
    <property type="molecule type" value="Genomic_DNA"/>
</dbReference>
<dbReference type="PANTHER" id="PTHR13903:SF8">
    <property type="entry name" value="PIRIN"/>
    <property type="match status" value="1"/>
</dbReference>
<comment type="similarity">
    <text evidence="1 3">Belongs to the pirin family.</text>
</comment>
<dbReference type="SUPFAM" id="SSF51182">
    <property type="entry name" value="RmlC-like cupins"/>
    <property type="match status" value="1"/>
</dbReference>